<dbReference type="EMBL" id="OZ035843">
    <property type="protein sequence ID" value="CAL1597038.1"/>
    <property type="molecule type" value="Genomic_DNA"/>
</dbReference>
<organism evidence="6 7">
    <name type="scientific">Knipowitschia caucasica</name>
    <name type="common">Caucasian dwarf goby</name>
    <name type="synonym">Pomatoschistus caucasicus</name>
    <dbReference type="NCBI Taxonomy" id="637954"/>
    <lineage>
        <taxon>Eukaryota</taxon>
        <taxon>Metazoa</taxon>
        <taxon>Chordata</taxon>
        <taxon>Craniata</taxon>
        <taxon>Vertebrata</taxon>
        <taxon>Euteleostomi</taxon>
        <taxon>Actinopterygii</taxon>
        <taxon>Neopterygii</taxon>
        <taxon>Teleostei</taxon>
        <taxon>Neoteleostei</taxon>
        <taxon>Acanthomorphata</taxon>
        <taxon>Gobiaria</taxon>
        <taxon>Gobiiformes</taxon>
        <taxon>Gobioidei</taxon>
        <taxon>Gobiidae</taxon>
        <taxon>Gobiinae</taxon>
        <taxon>Knipowitschia</taxon>
    </lineage>
</organism>
<name>A0AAV2L7J8_KNICA</name>
<evidence type="ECO:0000313" key="7">
    <source>
        <dbReference type="Proteomes" id="UP001497482"/>
    </source>
</evidence>
<keyword evidence="7" id="KW-1185">Reference proteome</keyword>
<accession>A0AAV2L7J8</accession>
<dbReference type="AlphaFoldDB" id="A0AAV2L7J8"/>
<evidence type="ECO:0000256" key="4">
    <source>
        <dbReference type="PROSITE-ProRule" id="PRU00125"/>
    </source>
</evidence>
<dbReference type="Proteomes" id="UP001497482">
    <property type="component" value="Chromosome 21"/>
</dbReference>
<evidence type="ECO:0000313" key="6">
    <source>
        <dbReference type="EMBL" id="CAL1597038.1"/>
    </source>
</evidence>
<dbReference type="Pfam" id="PF00412">
    <property type="entry name" value="LIM"/>
    <property type="match status" value="1"/>
</dbReference>
<proteinExistence type="predicted"/>
<evidence type="ECO:0000256" key="2">
    <source>
        <dbReference type="ARBA" id="ARBA00022833"/>
    </source>
</evidence>
<evidence type="ECO:0000256" key="1">
    <source>
        <dbReference type="ARBA" id="ARBA00022723"/>
    </source>
</evidence>
<evidence type="ECO:0000256" key="3">
    <source>
        <dbReference type="ARBA" id="ARBA00023038"/>
    </source>
</evidence>
<protein>
    <recommendedName>
        <fullName evidence="5">LIM zinc-binding domain-containing protein</fullName>
    </recommendedName>
</protein>
<gene>
    <name evidence="6" type="ORF">KC01_LOCUS25609</name>
</gene>
<keyword evidence="2 4" id="KW-0862">Zinc</keyword>
<dbReference type="SUPFAM" id="SSF57716">
    <property type="entry name" value="Glucocorticoid receptor-like (DNA-binding domain)"/>
    <property type="match status" value="2"/>
</dbReference>
<dbReference type="SMART" id="SM00132">
    <property type="entry name" value="LIM"/>
    <property type="match status" value="1"/>
</dbReference>
<dbReference type="PROSITE" id="PS50023">
    <property type="entry name" value="LIM_DOMAIN_2"/>
    <property type="match status" value="1"/>
</dbReference>
<sequence length="374" mass="42779">MEPRSILKRSQSLKSVTWEKPTWTDGSLQDKRTSVSQLVAKYQVGSSQQVQTTTVIDIEEKPKEDLTMYDSREKGPRPEARPGLVLKEKRRSIADFRDSTEKLSVSVKAISALYLSKVSPQETKTLVASTELGKRTISTKMAENEGYPHKTTIGSMQQRRRKNELKRLLKHTHPEITMLDKVVDKELAAVLKSEEEEAAAETGYEGEVFSKCLIFENSTTGEKVTMRGKKACKETEDERRQRLSVHMDEIMRGNIPAAMEIYDNLRKQEELENILIRVEEIEKDTSEFQPVSQEKCSACFSPVYSMERVATDKSVFHKRCFCCKHCKKKLSMLNYASLHGKLYCTFHYKQLLRTKGGEEEMEPTPQHQAPGTNN</sequence>
<keyword evidence="1 4" id="KW-0479">Metal-binding</keyword>
<dbReference type="GO" id="GO:0046872">
    <property type="term" value="F:metal ion binding"/>
    <property type="evidence" value="ECO:0007669"/>
    <property type="project" value="UniProtKB-KW"/>
</dbReference>
<dbReference type="PANTHER" id="PTHR24206">
    <property type="entry name" value="OS06G0237300 PROTEIN"/>
    <property type="match status" value="1"/>
</dbReference>
<dbReference type="InterPro" id="IPR001781">
    <property type="entry name" value="Znf_LIM"/>
</dbReference>
<keyword evidence="3 4" id="KW-0440">LIM domain</keyword>
<feature type="domain" description="LIM zinc-binding" evidence="5">
    <location>
        <begin position="294"/>
        <end position="354"/>
    </location>
</feature>
<dbReference type="Gene3D" id="2.10.110.10">
    <property type="entry name" value="Cysteine Rich Protein"/>
    <property type="match status" value="1"/>
</dbReference>
<reference evidence="6 7" key="1">
    <citation type="submission" date="2024-04" db="EMBL/GenBank/DDBJ databases">
        <authorList>
            <person name="Waldvogel A.-M."/>
            <person name="Schoenle A."/>
        </authorList>
    </citation>
    <scope>NUCLEOTIDE SEQUENCE [LARGE SCALE GENOMIC DNA]</scope>
</reference>
<evidence type="ECO:0000259" key="5">
    <source>
        <dbReference type="PROSITE" id="PS50023"/>
    </source>
</evidence>
<dbReference type="PROSITE" id="PS00478">
    <property type="entry name" value="LIM_DOMAIN_1"/>
    <property type="match status" value="1"/>
</dbReference>